<dbReference type="EMBL" id="AE017261">
    <property type="protein sequence ID" value="AAT43355.1"/>
    <property type="molecule type" value="Genomic_DNA"/>
</dbReference>
<name>Q6L0Z7_PICTO</name>
<dbReference type="InParanoid" id="Q6L0Z7"/>
<proteinExistence type="predicted"/>
<evidence type="ECO:0000313" key="2">
    <source>
        <dbReference type="Proteomes" id="UP000000438"/>
    </source>
</evidence>
<protein>
    <submittedName>
        <fullName evidence="1">Uncharacterized protein</fullName>
    </submittedName>
</protein>
<dbReference type="KEGG" id="pto:PTO0770"/>
<dbReference type="AlphaFoldDB" id="Q6L0Z7"/>
<accession>Q6L0Z7</accession>
<gene>
    <name evidence="1" type="ordered locus">PTO0770</name>
</gene>
<dbReference type="Proteomes" id="UP000000438">
    <property type="component" value="Chromosome"/>
</dbReference>
<reference evidence="1 2" key="1">
    <citation type="journal article" date="2004" name="Proc. Natl. Acad. Sci. U.S.A.">
        <title>Genome sequence of Picrophilus torridus and its implications for life around pH 0.</title>
        <authorList>
            <person name="Futterer O."/>
            <person name="Angelov A."/>
            <person name="Liesegang H."/>
            <person name="Gottschalk G."/>
            <person name="Schleper C."/>
            <person name="Schepers B."/>
            <person name="Dock C."/>
            <person name="Antranikian G."/>
            <person name="Liebl W."/>
        </authorList>
    </citation>
    <scope>NUCLEOTIDE SEQUENCE [LARGE SCALE GENOMIC DNA]</scope>
    <source>
        <strain evidence="2">ATCC 700027 / DSM 9790 / JCM 10055 / NBRC 100828</strain>
    </source>
</reference>
<sequence>MLFKFKRMPTKKELEEANKIVDESVKKGLKIEVHHTYGIYDTITYLKGDDTQESEEAYLTYLQLIKPWADVYTLHVINEDLYQKVTKKSIKD</sequence>
<evidence type="ECO:0000313" key="1">
    <source>
        <dbReference type="EMBL" id="AAT43355.1"/>
    </source>
</evidence>
<organism evidence="1 2">
    <name type="scientific">Picrophilus torridus (strain ATCC 700027 / DSM 9790 / JCM 10055 / NBRC 100828 / KAW 2/3)</name>
    <dbReference type="NCBI Taxonomy" id="1122961"/>
    <lineage>
        <taxon>Archaea</taxon>
        <taxon>Methanobacteriati</taxon>
        <taxon>Thermoplasmatota</taxon>
        <taxon>Thermoplasmata</taxon>
        <taxon>Thermoplasmatales</taxon>
        <taxon>Picrophilaceae</taxon>
        <taxon>Picrophilus</taxon>
    </lineage>
</organism>
<dbReference type="PaxDb" id="263820-PTO0770"/>
<dbReference type="HOGENOM" id="CLU_2406463_0_0_2"/>